<accession>A0A6C0BY47</accession>
<reference evidence="1" key="1">
    <citation type="journal article" date="2020" name="Nature">
        <title>Giant virus diversity and host interactions through global metagenomics.</title>
        <authorList>
            <person name="Schulz F."/>
            <person name="Roux S."/>
            <person name="Paez-Espino D."/>
            <person name="Jungbluth S."/>
            <person name="Walsh D.A."/>
            <person name="Denef V.J."/>
            <person name="McMahon K.D."/>
            <person name="Konstantinidis K.T."/>
            <person name="Eloe-Fadrosh E.A."/>
            <person name="Kyrpides N.C."/>
            <person name="Woyke T."/>
        </authorList>
    </citation>
    <scope>NUCLEOTIDE SEQUENCE</scope>
    <source>
        <strain evidence="1">GVMAG-M-3300020166-5</strain>
    </source>
</reference>
<name>A0A6C0BY47_9ZZZZ</name>
<proteinExistence type="predicted"/>
<organism evidence="1">
    <name type="scientific">viral metagenome</name>
    <dbReference type="NCBI Taxonomy" id="1070528"/>
    <lineage>
        <taxon>unclassified sequences</taxon>
        <taxon>metagenomes</taxon>
        <taxon>organismal metagenomes</taxon>
    </lineage>
</organism>
<sequence>MFGCIDFDDLIKDGCSEGLITSMFNIKQQHKKRSYLRLALTNSTINNISVLYSAQPIDWWLASPSEEIDSSDELCFIDVERTDTIL</sequence>
<dbReference type="AlphaFoldDB" id="A0A6C0BY47"/>
<dbReference type="EMBL" id="MN739278">
    <property type="protein sequence ID" value="QHS96741.1"/>
    <property type="molecule type" value="Genomic_DNA"/>
</dbReference>
<protein>
    <submittedName>
        <fullName evidence="1">Uncharacterized protein</fullName>
    </submittedName>
</protein>
<evidence type="ECO:0000313" key="1">
    <source>
        <dbReference type="EMBL" id="QHS96741.1"/>
    </source>
</evidence>